<dbReference type="Proteomes" id="UP000193986">
    <property type="component" value="Unassembled WGS sequence"/>
</dbReference>
<reference evidence="2 3" key="1">
    <citation type="submission" date="2016-07" db="EMBL/GenBank/DDBJ databases">
        <title>Pervasive Adenine N6-methylation of Active Genes in Fungi.</title>
        <authorList>
            <consortium name="DOE Joint Genome Institute"/>
            <person name="Mondo S.J."/>
            <person name="Dannebaum R.O."/>
            <person name="Kuo R.C."/>
            <person name="Labutti K."/>
            <person name="Haridas S."/>
            <person name="Kuo A."/>
            <person name="Salamov A."/>
            <person name="Ahrendt S.R."/>
            <person name="Lipzen A."/>
            <person name="Sullivan W."/>
            <person name="Andreopoulos W.B."/>
            <person name="Clum A."/>
            <person name="Lindquist E."/>
            <person name="Daum C."/>
            <person name="Ramamoorthy G.K."/>
            <person name="Gryganskyi A."/>
            <person name="Culley D."/>
            <person name="Magnuson J.K."/>
            <person name="James T.Y."/>
            <person name="O'Malley M.A."/>
            <person name="Stajich J.E."/>
            <person name="Spatafora J.W."/>
            <person name="Visel A."/>
            <person name="Grigoriev I.V."/>
        </authorList>
    </citation>
    <scope>NUCLEOTIDE SEQUENCE [LARGE SCALE GENOMIC DNA]</scope>
    <source>
        <strain evidence="2 3">68-887.2</strain>
    </source>
</reference>
<sequence length="126" mass="14202">MTSISPSKSQSTVPASEAAPRQSSWNISPTLTSRQVLPDRWTDGNVIPDGLVGKETDPSRMGIFLCLLDERPHLHPSLQALHKHRFQIHGIALPPDPARDMPGDNSWINWRFTEEEQARRKAYLPL</sequence>
<feature type="non-terminal residue" evidence="2">
    <location>
        <position position="126"/>
    </location>
</feature>
<comment type="caution">
    <text evidence="2">The sequence shown here is derived from an EMBL/GenBank/DDBJ whole genome shotgun (WGS) entry which is preliminary data.</text>
</comment>
<feature type="compositionally biased region" description="Polar residues" evidence="1">
    <location>
        <begin position="21"/>
        <end position="31"/>
    </location>
</feature>
<protein>
    <submittedName>
        <fullName evidence="2">Uncharacterized protein</fullName>
    </submittedName>
</protein>
<feature type="compositionally biased region" description="Polar residues" evidence="1">
    <location>
        <begin position="1"/>
        <end position="14"/>
    </location>
</feature>
<gene>
    <name evidence="2" type="ORF">BCR39DRAFT_526658</name>
</gene>
<dbReference type="EMBL" id="MCFC01000015">
    <property type="protein sequence ID" value="ORY31428.1"/>
    <property type="molecule type" value="Genomic_DNA"/>
</dbReference>
<evidence type="ECO:0000313" key="3">
    <source>
        <dbReference type="Proteomes" id="UP000193986"/>
    </source>
</evidence>
<dbReference type="AlphaFoldDB" id="A0A1Y2B9A8"/>
<evidence type="ECO:0000313" key="2">
    <source>
        <dbReference type="EMBL" id="ORY31428.1"/>
    </source>
</evidence>
<name>A0A1Y2B9A8_9TREE</name>
<dbReference type="OrthoDB" id="2595615at2759"/>
<proteinExistence type="predicted"/>
<organism evidence="2 3">
    <name type="scientific">Naematelia encephala</name>
    <dbReference type="NCBI Taxonomy" id="71784"/>
    <lineage>
        <taxon>Eukaryota</taxon>
        <taxon>Fungi</taxon>
        <taxon>Dikarya</taxon>
        <taxon>Basidiomycota</taxon>
        <taxon>Agaricomycotina</taxon>
        <taxon>Tremellomycetes</taxon>
        <taxon>Tremellales</taxon>
        <taxon>Naemateliaceae</taxon>
        <taxon>Naematelia</taxon>
    </lineage>
</organism>
<evidence type="ECO:0000256" key="1">
    <source>
        <dbReference type="SAM" id="MobiDB-lite"/>
    </source>
</evidence>
<accession>A0A1Y2B9A8</accession>
<feature type="region of interest" description="Disordered" evidence="1">
    <location>
        <begin position="1"/>
        <end position="31"/>
    </location>
</feature>
<keyword evidence="3" id="KW-1185">Reference proteome</keyword>
<dbReference type="InParanoid" id="A0A1Y2B9A8"/>